<dbReference type="SUPFAM" id="SSF141868">
    <property type="entry name" value="EAL domain-like"/>
    <property type="match status" value="1"/>
</dbReference>
<dbReference type="SMART" id="SM00052">
    <property type="entry name" value="EAL"/>
    <property type="match status" value="1"/>
</dbReference>
<dbReference type="Pfam" id="PF08668">
    <property type="entry name" value="HDOD"/>
    <property type="match status" value="1"/>
</dbReference>
<gene>
    <name evidence="3" type="ORF">F0A16_20430</name>
</gene>
<keyword evidence="4" id="KW-1185">Reference proteome</keyword>
<evidence type="ECO:0000259" key="1">
    <source>
        <dbReference type="PROSITE" id="PS50883"/>
    </source>
</evidence>
<dbReference type="Gene3D" id="3.20.20.450">
    <property type="entry name" value="EAL domain"/>
    <property type="match status" value="1"/>
</dbReference>
<dbReference type="InterPro" id="IPR014408">
    <property type="entry name" value="dGMP_Pdiesterase_EAL/HD-GYP"/>
</dbReference>
<dbReference type="SUPFAM" id="SSF109604">
    <property type="entry name" value="HD-domain/PDEase-like"/>
    <property type="match status" value="1"/>
</dbReference>
<dbReference type="InterPro" id="IPR035919">
    <property type="entry name" value="EAL_sf"/>
</dbReference>
<dbReference type="PROSITE" id="PS50883">
    <property type="entry name" value="EAL"/>
    <property type="match status" value="1"/>
</dbReference>
<dbReference type="PIRSF" id="PIRSF003180">
    <property type="entry name" value="DiGMPpdiest_YuxH"/>
    <property type="match status" value="1"/>
</dbReference>
<reference evidence="3 4" key="1">
    <citation type="submission" date="2019-08" db="EMBL/GenBank/DDBJ databases">
        <title>Bioinformatics analysis of the strain L3 and L5.</title>
        <authorList>
            <person name="Li X."/>
        </authorList>
    </citation>
    <scope>NUCLEOTIDE SEQUENCE [LARGE SCALE GENOMIC DNA]</scope>
    <source>
        <strain evidence="3 4">L3</strain>
    </source>
</reference>
<dbReference type="PANTHER" id="PTHR33525">
    <property type="match status" value="1"/>
</dbReference>
<dbReference type="InterPro" id="IPR001633">
    <property type="entry name" value="EAL_dom"/>
</dbReference>
<evidence type="ECO:0000313" key="3">
    <source>
        <dbReference type="EMBL" id="KAA0015570.1"/>
    </source>
</evidence>
<dbReference type="InterPro" id="IPR013976">
    <property type="entry name" value="HDOD"/>
</dbReference>
<dbReference type="EMBL" id="VTPX01000020">
    <property type="protein sequence ID" value="KAA0015570.1"/>
    <property type="molecule type" value="Genomic_DNA"/>
</dbReference>
<feature type="domain" description="HDOD" evidence="2">
    <location>
        <begin position="217"/>
        <end position="401"/>
    </location>
</feature>
<evidence type="ECO:0000259" key="2">
    <source>
        <dbReference type="PROSITE" id="PS51833"/>
    </source>
</evidence>
<evidence type="ECO:0000313" key="4">
    <source>
        <dbReference type="Proteomes" id="UP000466024"/>
    </source>
</evidence>
<feature type="domain" description="EAL" evidence="1">
    <location>
        <begin position="1"/>
        <end position="223"/>
    </location>
</feature>
<protein>
    <submittedName>
        <fullName evidence="3">HDOD domain-containing protein</fullName>
    </submittedName>
</protein>
<dbReference type="PROSITE" id="PS51833">
    <property type="entry name" value="HDOD"/>
    <property type="match status" value="1"/>
</dbReference>
<accession>A0A640W7M3</accession>
<dbReference type="Pfam" id="PF00563">
    <property type="entry name" value="EAL"/>
    <property type="match status" value="1"/>
</dbReference>
<comment type="caution">
    <text evidence="3">The sequence shown here is derived from an EMBL/GenBank/DDBJ whole genome shotgun (WGS) entry which is preliminary data.</text>
</comment>
<sequence length="423" mass="47065">MNETHRGQPMQEASEHPTPAVLFARQPIFDASLELVAFELLFRPTDGGPMPMPFDGNQATSTVLLNAFAQGDLNTVSQGKPLFVNFTAETLSDDLPFEASRLVVELLEDIPFDDTIRDQLELLRQRGFTLALDDYAEADATHPCLPLVDIVKLEYPHYSEEGFDHIVRQLRRHYPKIRILAEKLETEEDLRRCQHAGCDLFQGYFLARPQLVHGAVVTTDRLAILKLIATLNKPKVSVGEISSAIERDPTLGVRLLRLVNTAQYQRQIDITSLHQAVALIGTHRIRSLATLLALSEMEDKPESLQQLALSRACLCRELAAGDPSLAEKAFISGLFSYLEAFFNRPLEELVASLPLHASITTALLHHDGPVGTLLETAIRLESGKWNEIPWARLRSLGIKASDVGEANQRALQSMRELQTNAGL</sequence>
<dbReference type="InterPro" id="IPR052340">
    <property type="entry name" value="RNase_Y/CdgJ"/>
</dbReference>
<dbReference type="RefSeq" id="WP_149437725.1">
    <property type="nucleotide sequence ID" value="NZ_VTPX01000020.1"/>
</dbReference>
<proteinExistence type="predicted"/>
<organism evidence="3 4">
    <name type="scientific">Salinicola corii</name>
    <dbReference type="NCBI Taxonomy" id="2606937"/>
    <lineage>
        <taxon>Bacteria</taxon>
        <taxon>Pseudomonadati</taxon>
        <taxon>Pseudomonadota</taxon>
        <taxon>Gammaproteobacteria</taxon>
        <taxon>Oceanospirillales</taxon>
        <taxon>Halomonadaceae</taxon>
        <taxon>Salinicola</taxon>
    </lineage>
</organism>
<dbReference type="AlphaFoldDB" id="A0A640W7M3"/>
<dbReference type="Proteomes" id="UP000466024">
    <property type="component" value="Unassembled WGS sequence"/>
</dbReference>
<dbReference type="PANTHER" id="PTHR33525:SF4">
    <property type="entry name" value="CYCLIC DI-GMP PHOSPHODIESTERASE CDGJ"/>
    <property type="match status" value="1"/>
</dbReference>
<name>A0A640W7M3_9GAMM</name>
<dbReference type="Gene3D" id="1.10.3210.10">
    <property type="entry name" value="Hypothetical protein af1432"/>
    <property type="match status" value="1"/>
</dbReference>